<gene>
    <name evidence="2" type="ORF">GIB67_032130</name>
</gene>
<organism evidence="2 3">
    <name type="scientific">Kingdonia uniflora</name>
    <dbReference type="NCBI Taxonomy" id="39325"/>
    <lineage>
        <taxon>Eukaryota</taxon>
        <taxon>Viridiplantae</taxon>
        <taxon>Streptophyta</taxon>
        <taxon>Embryophyta</taxon>
        <taxon>Tracheophyta</taxon>
        <taxon>Spermatophyta</taxon>
        <taxon>Magnoliopsida</taxon>
        <taxon>Ranunculales</taxon>
        <taxon>Circaeasteraceae</taxon>
        <taxon>Kingdonia</taxon>
    </lineage>
</organism>
<sequence length="74" mass="8283">MLSQVLGPERQGQVRGLGFELPPTRLGIISQTTGRVAELEEQLAAIIRKMEKMSNLISKFIRNQASLSCIYHNN</sequence>
<accession>A0A7J7MWP5</accession>
<keyword evidence="3" id="KW-1185">Reference proteome</keyword>
<evidence type="ECO:0000313" key="3">
    <source>
        <dbReference type="Proteomes" id="UP000541444"/>
    </source>
</evidence>
<dbReference type="Proteomes" id="UP000541444">
    <property type="component" value="Unassembled WGS sequence"/>
</dbReference>
<proteinExistence type="predicted"/>
<comment type="caution">
    <text evidence="2">The sequence shown here is derived from an EMBL/GenBank/DDBJ whole genome shotgun (WGS) entry which is preliminary data.</text>
</comment>
<reference evidence="2 3" key="1">
    <citation type="journal article" date="2020" name="IScience">
        <title>Genome Sequencing of the Endangered Kingdonia uniflora (Circaeasteraceae, Ranunculales) Reveals Potential Mechanisms of Evolutionary Specialization.</title>
        <authorList>
            <person name="Sun Y."/>
            <person name="Deng T."/>
            <person name="Zhang A."/>
            <person name="Moore M.J."/>
            <person name="Landis J.B."/>
            <person name="Lin N."/>
            <person name="Zhang H."/>
            <person name="Zhang X."/>
            <person name="Huang J."/>
            <person name="Zhang X."/>
            <person name="Sun H."/>
            <person name="Wang H."/>
        </authorList>
    </citation>
    <scope>NUCLEOTIDE SEQUENCE [LARGE SCALE GENOMIC DNA]</scope>
    <source>
        <strain evidence="2">TB1705</strain>
        <tissue evidence="2">Leaf</tissue>
    </source>
</reference>
<evidence type="ECO:0000256" key="1">
    <source>
        <dbReference type="SAM" id="Coils"/>
    </source>
</evidence>
<name>A0A7J7MWP5_9MAGN</name>
<dbReference type="OrthoDB" id="1936670at2759"/>
<dbReference type="AlphaFoldDB" id="A0A7J7MWP5"/>
<feature type="coiled-coil region" evidence="1">
    <location>
        <begin position="29"/>
        <end position="56"/>
    </location>
</feature>
<protein>
    <submittedName>
        <fullName evidence="2">Uncharacterized protein</fullName>
    </submittedName>
</protein>
<dbReference type="EMBL" id="JACGCM010001193">
    <property type="protein sequence ID" value="KAF6159359.1"/>
    <property type="molecule type" value="Genomic_DNA"/>
</dbReference>
<keyword evidence="1" id="KW-0175">Coiled coil</keyword>
<evidence type="ECO:0000313" key="2">
    <source>
        <dbReference type="EMBL" id="KAF6159359.1"/>
    </source>
</evidence>